<organism evidence="1 2">
    <name type="scientific">Aspergillus niger</name>
    <dbReference type="NCBI Taxonomy" id="5061"/>
    <lineage>
        <taxon>Eukaryota</taxon>
        <taxon>Fungi</taxon>
        <taxon>Dikarya</taxon>
        <taxon>Ascomycota</taxon>
        <taxon>Pezizomycotina</taxon>
        <taxon>Eurotiomycetes</taxon>
        <taxon>Eurotiomycetidae</taxon>
        <taxon>Eurotiales</taxon>
        <taxon>Aspergillaceae</taxon>
        <taxon>Aspergillus</taxon>
        <taxon>Aspergillus subgen. Circumdati</taxon>
    </lineage>
</organism>
<comment type="caution">
    <text evidence="1">The sequence shown here is derived from an EMBL/GenBank/DDBJ whole genome shotgun (WGS) entry which is preliminary data.</text>
</comment>
<name>A0A9W6EH30_ASPNG</name>
<evidence type="ECO:0000313" key="2">
    <source>
        <dbReference type="Proteomes" id="UP001144191"/>
    </source>
</evidence>
<sequence length="108" mass="12008">MNTVPRITTIEEFTSKVRNSTRPVLLFCLPIYQGDFSAEVKNLTETHSHLTIYGIDSFMIGQLARTFEKVSTTAGFMLWKGGEVLAQFSGTQVFALMAVLQAIGEKDD</sequence>
<proteinExistence type="predicted"/>
<protein>
    <submittedName>
        <fullName evidence="1">Uncharacterized protein</fullName>
    </submittedName>
</protein>
<gene>
    <name evidence="1" type="ORF">AnigIFM63604_004095</name>
</gene>
<accession>A0A9W6EH30</accession>
<dbReference type="AlphaFoldDB" id="A0A9W6EH30"/>
<dbReference type="EMBL" id="BRPB01000213">
    <property type="protein sequence ID" value="GLA56037.1"/>
    <property type="molecule type" value="Genomic_DNA"/>
</dbReference>
<reference evidence="1" key="1">
    <citation type="submission" date="2022-07" db="EMBL/GenBank/DDBJ databases">
        <title>Taxonomy of Aspergillus series Nigri: significant species reduction supported by multi-species coalescent approaches.</title>
        <authorList>
            <person name="Bian C."/>
            <person name="Kusuya Y."/>
            <person name="Sklenar F."/>
            <person name="D'hooge E."/>
            <person name="Yaguchi T."/>
            <person name="Takahashi H."/>
            <person name="Hubka V."/>
        </authorList>
    </citation>
    <scope>NUCLEOTIDE SEQUENCE</scope>
    <source>
        <strain evidence="1">IFM 63604</strain>
    </source>
</reference>
<dbReference type="Proteomes" id="UP001144191">
    <property type="component" value="Unassembled WGS sequence"/>
</dbReference>
<evidence type="ECO:0000313" key="1">
    <source>
        <dbReference type="EMBL" id="GLA56037.1"/>
    </source>
</evidence>